<name>A0ABR4CH83_9HELO</name>
<reference evidence="2 3" key="1">
    <citation type="journal article" date="2024" name="Commun. Biol.">
        <title>Comparative genomic analysis of thermophilic fungi reveals convergent evolutionary adaptations and gene losses.</title>
        <authorList>
            <person name="Steindorff A.S."/>
            <person name="Aguilar-Pontes M.V."/>
            <person name="Robinson A.J."/>
            <person name="Andreopoulos B."/>
            <person name="LaButti K."/>
            <person name="Kuo A."/>
            <person name="Mondo S."/>
            <person name="Riley R."/>
            <person name="Otillar R."/>
            <person name="Haridas S."/>
            <person name="Lipzen A."/>
            <person name="Grimwood J."/>
            <person name="Schmutz J."/>
            <person name="Clum A."/>
            <person name="Reid I.D."/>
            <person name="Moisan M.C."/>
            <person name="Butler G."/>
            <person name="Nguyen T.T.M."/>
            <person name="Dewar K."/>
            <person name="Conant G."/>
            <person name="Drula E."/>
            <person name="Henrissat B."/>
            <person name="Hansel C."/>
            <person name="Singer S."/>
            <person name="Hutchinson M.I."/>
            <person name="de Vries R.P."/>
            <person name="Natvig D.O."/>
            <person name="Powell A.J."/>
            <person name="Tsang A."/>
            <person name="Grigoriev I.V."/>
        </authorList>
    </citation>
    <scope>NUCLEOTIDE SEQUENCE [LARGE SCALE GENOMIC DNA]</scope>
    <source>
        <strain evidence="2 3">CBS 494.80</strain>
    </source>
</reference>
<comment type="caution">
    <text evidence="2">The sequence shown here is derived from an EMBL/GenBank/DDBJ whole genome shotgun (WGS) entry which is preliminary data.</text>
</comment>
<proteinExistence type="predicted"/>
<evidence type="ECO:0000256" key="1">
    <source>
        <dbReference type="SAM" id="MobiDB-lite"/>
    </source>
</evidence>
<dbReference type="Proteomes" id="UP001595075">
    <property type="component" value="Unassembled WGS sequence"/>
</dbReference>
<dbReference type="EMBL" id="JAZHXI010000008">
    <property type="protein sequence ID" value="KAL2068543.1"/>
    <property type="molecule type" value="Genomic_DNA"/>
</dbReference>
<gene>
    <name evidence="2" type="ORF">VTL71DRAFT_14880</name>
</gene>
<protein>
    <submittedName>
        <fullName evidence="2">Uncharacterized protein</fullName>
    </submittedName>
</protein>
<keyword evidence="3" id="KW-1185">Reference proteome</keyword>
<organism evidence="2 3">
    <name type="scientific">Oculimacula yallundae</name>
    <dbReference type="NCBI Taxonomy" id="86028"/>
    <lineage>
        <taxon>Eukaryota</taxon>
        <taxon>Fungi</taxon>
        <taxon>Dikarya</taxon>
        <taxon>Ascomycota</taxon>
        <taxon>Pezizomycotina</taxon>
        <taxon>Leotiomycetes</taxon>
        <taxon>Helotiales</taxon>
        <taxon>Ploettnerulaceae</taxon>
        <taxon>Oculimacula</taxon>
    </lineage>
</organism>
<evidence type="ECO:0000313" key="2">
    <source>
        <dbReference type="EMBL" id="KAL2068543.1"/>
    </source>
</evidence>
<sequence>MQQSRGCSMNKSYIVTWIWGGISRKSLQVEKSLLHDGHCPYFIASSSTRSEFGEHGFLKLKLEPQHFIPEKLLCYLRRISFAQVDEGTWDLPKANNEQPERSQGSSASHSGSVDLPSRELALIRRVKVYGTHQDPTASSPSRRKQEPQNSIPDTLSWYLQRVSIDQADEGIGDLPRAKREQPEQVLSSKVKTRAASIHTTSTDAMLMKMGGPLWGLLN</sequence>
<feature type="region of interest" description="Disordered" evidence="1">
    <location>
        <begin position="90"/>
        <end position="115"/>
    </location>
</feature>
<evidence type="ECO:0000313" key="3">
    <source>
        <dbReference type="Proteomes" id="UP001595075"/>
    </source>
</evidence>
<feature type="compositionally biased region" description="Low complexity" evidence="1">
    <location>
        <begin position="102"/>
        <end position="112"/>
    </location>
</feature>
<feature type="region of interest" description="Disordered" evidence="1">
    <location>
        <begin position="131"/>
        <end position="150"/>
    </location>
</feature>
<accession>A0ABR4CH83</accession>